<dbReference type="InterPro" id="IPR000362">
    <property type="entry name" value="Fumarate_lyase_fam"/>
</dbReference>
<dbReference type="EMBL" id="PDJH01000001">
    <property type="protein sequence ID" value="PFG37033.1"/>
    <property type="molecule type" value="Genomic_DNA"/>
</dbReference>
<comment type="similarity">
    <text evidence="3 13">Belongs to the lyase 1 family. Adenylosuccinate lyase subfamily.</text>
</comment>
<comment type="pathway">
    <text evidence="2 13">Purine metabolism; AMP biosynthesis via de novo pathway; AMP from IMP: step 2/2.</text>
</comment>
<dbReference type="GO" id="GO:0004018">
    <property type="term" value="F:N6-(1,2-dicarboxyethyl)AMP AMP-lyase (fumarate-forming) activity"/>
    <property type="evidence" value="ECO:0007669"/>
    <property type="project" value="UniProtKB-UniRule"/>
</dbReference>
<reference evidence="16 17" key="1">
    <citation type="submission" date="2017-10" db="EMBL/GenBank/DDBJ databases">
        <title>Sequencing the genomes of 1000 actinobacteria strains.</title>
        <authorList>
            <person name="Klenk H.-P."/>
        </authorList>
    </citation>
    <scope>NUCLEOTIDE SEQUENCE [LARGE SCALE GENOMIC DNA]</scope>
    <source>
        <strain evidence="16 17">DSM 21574</strain>
    </source>
</reference>
<dbReference type="UniPathway" id="UPA00075">
    <property type="reaction ID" value="UER00336"/>
</dbReference>
<evidence type="ECO:0000256" key="1">
    <source>
        <dbReference type="ARBA" id="ARBA00004706"/>
    </source>
</evidence>
<evidence type="ECO:0000256" key="2">
    <source>
        <dbReference type="ARBA" id="ARBA00004734"/>
    </source>
</evidence>
<dbReference type="Proteomes" id="UP000221394">
    <property type="component" value="Unassembled WGS sequence"/>
</dbReference>
<evidence type="ECO:0000313" key="17">
    <source>
        <dbReference type="Proteomes" id="UP000221394"/>
    </source>
</evidence>
<dbReference type="UniPathway" id="UPA00074">
    <property type="reaction ID" value="UER00132"/>
</dbReference>
<comment type="pathway">
    <text evidence="1 13">Purine metabolism; IMP biosynthesis via de novo pathway; 5-amino-1-(5-phospho-D-ribosyl)imidazole-4-carboxamide from 5-amino-1-(5-phospho-D-ribosyl)imidazole-4-carboxylate: step 2/2.</text>
</comment>
<dbReference type="Pfam" id="PF08328">
    <property type="entry name" value="ASL_C"/>
    <property type="match status" value="1"/>
</dbReference>
<dbReference type="AlphaFoldDB" id="A0A2A9EDZ2"/>
<dbReference type="GO" id="GO:0006189">
    <property type="term" value="P:'de novo' IMP biosynthetic process"/>
    <property type="evidence" value="ECO:0007669"/>
    <property type="project" value="UniProtKB-UniPathway"/>
</dbReference>
<keyword evidence="7 13" id="KW-0456">Lyase</keyword>
<dbReference type="InterPro" id="IPR004769">
    <property type="entry name" value="Pur_lyase"/>
</dbReference>
<proteinExistence type="inferred from homology"/>
<evidence type="ECO:0000259" key="14">
    <source>
        <dbReference type="Pfam" id="PF00206"/>
    </source>
</evidence>
<dbReference type="PRINTS" id="PR00149">
    <property type="entry name" value="FUMRATELYASE"/>
</dbReference>
<evidence type="ECO:0000256" key="3">
    <source>
        <dbReference type="ARBA" id="ARBA00008273"/>
    </source>
</evidence>
<sequence length="484" mass="52373">MSNTTPQTTAGTRVILAEANPPVALGALDGRYRAAVAPLVDHLSEAALNRERLHVEVEWLIHLTSQQVVPGAPALNDNEQGYLRAIVSDFGSAGITELGEIERTTVHDVKAVEYYIKRRIAAAPGMLGETVLPEVGELVHFACTSEDINNLSYALMVRGAVQQVWLPAATALVDQIADMAREHAAVPMLSRTHGQPATPSTLGKELAVLAHRLRRQLRRIENAEYLGKLNGATGTFGAHLAAVPDADWPAVSKSFVEHLGLTWNPLTTQIESHDWQAELYADVARFNRILHNLATDVWTYISLGFFKQIPVPGATGSSTMPHKVNPIRFENAEANLEISNALLDTLGATLVTSRMQRDLTDSSSQRNIGTAFGHSLLAIDNVARGLKALAVDETILGADLDANWEVLGEAIQSAMRAASVAGVPGMENPYERLKDLTRGHRLTGEQMREFVGTLGLPDDVAARLQAMTPASYTGLAEKLVADYL</sequence>
<dbReference type="Pfam" id="PF00206">
    <property type="entry name" value="Lyase_1"/>
    <property type="match status" value="1"/>
</dbReference>
<evidence type="ECO:0000256" key="6">
    <source>
        <dbReference type="ARBA" id="ARBA00022755"/>
    </source>
</evidence>
<dbReference type="Gene3D" id="1.10.275.10">
    <property type="entry name" value="Fumarase/aspartase (N-terminal domain)"/>
    <property type="match status" value="1"/>
</dbReference>
<evidence type="ECO:0000256" key="11">
    <source>
        <dbReference type="ARBA" id="ARBA00049115"/>
    </source>
</evidence>
<evidence type="ECO:0000256" key="12">
    <source>
        <dbReference type="NCBIfam" id="TIGR00928"/>
    </source>
</evidence>
<dbReference type="PROSITE" id="PS00163">
    <property type="entry name" value="FUMARATE_LYASES"/>
    <property type="match status" value="1"/>
</dbReference>
<comment type="function">
    <text evidence="9">Catalyzes two reactions in de novo purine nucleotide biosynthesis. Catalyzes the breakdown of 5-aminoimidazole- (N-succinylocarboxamide) ribotide (SAICAR or 2-[5-amino-1-(5-phospho-beta-D-ribosyl)imidazole-4-carboxamido]succinate) to 5-aminoimidazole-4-carboxamide ribotide (AICAR or 5-amino-1-(5-phospho-beta-D-ribosyl)imidazole-4-carboxamide) and fumarate, and of adenylosuccinate (ADS or N(6)-(1,2-dicarboxyethyl)-AMP) to adenosine monophosphate (AMP) and fumarate.</text>
</comment>
<keyword evidence="17" id="KW-1185">Reference proteome</keyword>
<evidence type="ECO:0000256" key="7">
    <source>
        <dbReference type="ARBA" id="ARBA00023239"/>
    </source>
</evidence>
<protein>
    <recommendedName>
        <fullName evidence="5 12">Adenylosuccinate lyase</fullName>
        <shortName evidence="13">ASL</shortName>
        <ecNumber evidence="4 12">4.3.2.2</ecNumber>
    </recommendedName>
    <alternativeName>
        <fullName evidence="10 13">Adenylosuccinase</fullName>
    </alternativeName>
</protein>
<evidence type="ECO:0000259" key="15">
    <source>
        <dbReference type="Pfam" id="PF08328"/>
    </source>
</evidence>
<gene>
    <name evidence="16" type="ORF">ATL41_1777</name>
</gene>
<dbReference type="SUPFAM" id="SSF48557">
    <property type="entry name" value="L-aspartase-like"/>
    <property type="match status" value="1"/>
</dbReference>
<feature type="domain" description="Adenylosuccinate lyase PurB C-terminal" evidence="15">
    <location>
        <begin position="353"/>
        <end position="473"/>
    </location>
</feature>
<organism evidence="16 17">
    <name type="scientific">Flavimobilis soli</name>
    <dbReference type="NCBI Taxonomy" id="442709"/>
    <lineage>
        <taxon>Bacteria</taxon>
        <taxon>Bacillati</taxon>
        <taxon>Actinomycetota</taxon>
        <taxon>Actinomycetes</taxon>
        <taxon>Micrococcales</taxon>
        <taxon>Jonesiaceae</taxon>
        <taxon>Flavimobilis</taxon>
    </lineage>
</organism>
<dbReference type="CDD" id="cd01598">
    <property type="entry name" value="PurB"/>
    <property type="match status" value="1"/>
</dbReference>
<dbReference type="GO" id="GO:0070626">
    <property type="term" value="F:(S)-2-(5-amino-1-(5-phospho-D-ribosyl)imidazole-4-carboxamido) succinate lyase (fumarate-forming) activity"/>
    <property type="evidence" value="ECO:0007669"/>
    <property type="project" value="RHEA"/>
</dbReference>
<evidence type="ECO:0000256" key="4">
    <source>
        <dbReference type="ARBA" id="ARBA00012339"/>
    </source>
</evidence>
<dbReference type="EC" id="4.3.2.2" evidence="4 12"/>
<evidence type="ECO:0000256" key="9">
    <source>
        <dbReference type="ARBA" id="ARBA00025012"/>
    </source>
</evidence>
<dbReference type="Gene3D" id="1.20.200.10">
    <property type="entry name" value="Fumarase/aspartase (Central domain)"/>
    <property type="match status" value="1"/>
</dbReference>
<evidence type="ECO:0000256" key="8">
    <source>
        <dbReference type="ARBA" id="ARBA00024477"/>
    </source>
</evidence>
<dbReference type="RefSeq" id="WP_098458144.1">
    <property type="nucleotide sequence ID" value="NZ_PDJH01000001.1"/>
</dbReference>
<evidence type="ECO:0000256" key="10">
    <source>
        <dbReference type="ARBA" id="ARBA00030717"/>
    </source>
</evidence>
<dbReference type="PANTHER" id="PTHR43411">
    <property type="entry name" value="ADENYLOSUCCINATE LYASE"/>
    <property type="match status" value="1"/>
</dbReference>
<comment type="caution">
    <text evidence="16">The sequence shown here is derived from an EMBL/GenBank/DDBJ whole genome shotgun (WGS) entry which is preliminary data.</text>
</comment>
<dbReference type="InterPro" id="IPR047136">
    <property type="entry name" value="PurB_bact"/>
</dbReference>
<dbReference type="GO" id="GO:0044208">
    <property type="term" value="P:'de novo' AMP biosynthetic process"/>
    <property type="evidence" value="ECO:0007669"/>
    <property type="project" value="UniProtKB-UniPathway"/>
</dbReference>
<dbReference type="NCBIfam" id="TIGR00928">
    <property type="entry name" value="purB"/>
    <property type="match status" value="1"/>
</dbReference>
<feature type="domain" description="Fumarate lyase N-terminal" evidence="14">
    <location>
        <begin position="30"/>
        <end position="332"/>
    </location>
</feature>
<name>A0A2A9EDZ2_9MICO</name>
<comment type="catalytic activity">
    <reaction evidence="8">
        <text>(2S)-2-[5-amino-1-(5-phospho-beta-D-ribosyl)imidazole-4-carboxamido]succinate = 5-amino-1-(5-phospho-beta-D-ribosyl)imidazole-4-carboxamide + fumarate</text>
        <dbReference type="Rhea" id="RHEA:23920"/>
        <dbReference type="ChEBI" id="CHEBI:29806"/>
        <dbReference type="ChEBI" id="CHEBI:58443"/>
        <dbReference type="ChEBI" id="CHEBI:58475"/>
        <dbReference type="EC" id="4.3.2.2"/>
    </reaction>
    <physiologicalReaction direction="left-to-right" evidence="8">
        <dbReference type="Rhea" id="RHEA:23921"/>
    </physiologicalReaction>
</comment>
<dbReference type="Gene3D" id="1.10.40.30">
    <property type="entry name" value="Fumarase/aspartase (C-terminal domain)"/>
    <property type="match status" value="1"/>
</dbReference>
<dbReference type="InterPro" id="IPR024083">
    <property type="entry name" value="Fumarase/histidase_N"/>
</dbReference>
<evidence type="ECO:0000256" key="13">
    <source>
        <dbReference type="RuleBase" id="RU361172"/>
    </source>
</evidence>
<dbReference type="InterPro" id="IPR022761">
    <property type="entry name" value="Fumarate_lyase_N"/>
</dbReference>
<evidence type="ECO:0000256" key="5">
    <source>
        <dbReference type="ARBA" id="ARBA00017058"/>
    </source>
</evidence>
<dbReference type="InterPro" id="IPR020557">
    <property type="entry name" value="Fumarate_lyase_CS"/>
</dbReference>
<dbReference type="PANTHER" id="PTHR43411:SF1">
    <property type="entry name" value="ADENYLOSUCCINATE LYASE"/>
    <property type="match status" value="1"/>
</dbReference>
<dbReference type="NCBIfam" id="NF006764">
    <property type="entry name" value="PRK09285.1"/>
    <property type="match status" value="1"/>
</dbReference>
<dbReference type="InterPro" id="IPR013539">
    <property type="entry name" value="PurB_C"/>
</dbReference>
<evidence type="ECO:0000313" key="16">
    <source>
        <dbReference type="EMBL" id="PFG37033.1"/>
    </source>
</evidence>
<keyword evidence="6 13" id="KW-0658">Purine biosynthesis</keyword>
<dbReference type="InterPro" id="IPR008948">
    <property type="entry name" value="L-Aspartase-like"/>
</dbReference>
<comment type="catalytic activity">
    <reaction evidence="11">
        <text>N(6)-(1,2-dicarboxyethyl)-AMP = fumarate + AMP</text>
        <dbReference type="Rhea" id="RHEA:16853"/>
        <dbReference type="ChEBI" id="CHEBI:29806"/>
        <dbReference type="ChEBI" id="CHEBI:57567"/>
        <dbReference type="ChEBI" id="CHEBI:456215"/>
        <dbReference type="EC" id="4.3.2.2"/>
    </reaction>
    <physiologicalReaction direction="left-to-right" evidence="11">
        <dbReference type="Rhea" id="RHEA:16854"/>
    </physiologicalReaction>
</comment>
<accession>A0A2A9EDZ2</accession>
<dbReference type="OrthoDB" id="9768878at2"/>